<dbReference type="InterPro" id="IPR036259">
    <property type="entry name" value="MFS_trans_sf"/>
</dbReference>
<dbReference type="AlphaFoldDB" id="A0A482W882"/>
<feature type="non-terminal residue" evidence="7">
    <location>
        <position position="1"/>
    </location>
</feature>
<dbReference type="InterPro" id="IPR020846">
    <property type="entry name" value="MFS_dom"/>
</dbReference>
<keyword evidence="2 5" id="KW-0812">Transmembrane</keyword>
<dbReference type="Proteomes" id="UP000292052">
    <property type="component" value="Unassembled WGS sequence"/>
</dbReference>
<dbReference type="Pfam" id="PF00083">
    <property type="entry name" value="Sugar_tr"/>
    <property type="match status" value="1"/>
</dbReference>
<dbReference type="PANTHER" id="PTHR24064">
    <property type="entry name" value="SOLUTE CARRIER FAMILY 22 MEMBER"/>
    <property type="match status" value="1"/>
</dbReference>
<dbReference type="SUPFAM" id="SSF103473">
    <property type="entry name" value="MFS general substrate transporter"/>
    <property type="match status" value="1"/>
</dbReference>
<evidence type="ECO:0000313" key="7">
    <source>
        <dbReference type="EMBL" id="RZC41356.1"/>
    </source>
</evidence>
<feature type="transmembrane region" description="Helical" evidence="5">
    <location>
        <begin position="128"/>
        <end position="147"/>
    </location>
</feature>
<name>A0A482W882_ASBVE</name>
<accession>A0A482W882</accession>
<dbReference type="GO" id="GO:0022857">
    <property type="term" value="F:transmembrane transporter activity"/>
    <property type="evidence" value="ECO:0007669"/>
    <property type="project" value="InterPro"/>
</dbReference>
<proteinExistence type="predicted"/>
<evidence type="ECO:0000256" key="5">
    <source>
        <dbReference type="SAM" id="Phobius"/>
    </source>
</evidence>
<dbReference type="OrthoDB" id="3936150at2759"/>
<feature type="transmembrane region" description="Helical" evidence="5">
    <location>
        <begin position="71"/>
        <end position="88"/>
    </location>
</feature>
<dbReference type="EMBL" id="QDEB01017920">
    <property type="protein sequence ID" value="RZC41356.1"/>
    <property type="molecule type" value="Genomic_DNA"/>
</dbReference>
<gene>
    <name evidence="7" type="ORF">BDFB_003205</name>
</gene>
<dbReference type="GO" id="GO:0016020">
    <property type="term" value="C:membrane"/>
    <property type="evidence" value="ECO:0007669"/>
    <property type="project" value="UniProtKB-SubCell"/>
</dbReference>
<evidence type="ECO:0000256" key="1">
    <source>
        <dbReference type="ARBA" id="ARBA00004141"/>
    </source>
</evidence>
<evidence type="ECO:0000256" key="2">
    <source>
        <dbReference type="ARBA" id="ARBA00022692"/>
    </source>
</evidence>
<comment type="caution">
    <text evidence="7">The sequence shown here is derived from an EMBL/GenBank/DDBJ whole genome shotgun (WGS) entry which is preliminary data.</text>
</comment>
<sequence>FIPESTRWLINKNRFKEAKNLIKIAAEENKVTITDEQLDDLLISDIKPDDQKDNQATVLDIFKHSNLRKRSLIILFDWFANNITYYGLSWNTNNLAGNPYINFVISGAVEIPAYIFLLLTLNRWGRKFVMCGCMITAGLALLLTMAIPDVHQWLIVTLAMIGKLAITASYGAVYIFSTEQFPTVIRNAGLGAGSTCARIGSITSPYINVLSKFWAPLPLIIFGSLAFIGGVMSLVLPETLNKKLPETMEEGESFGK</sequence>
<dbReference type="PROSITE" id="PS50850">
    <property type="entry name" value="MFS"/>
    <property type="match status" value="1"/>
</dbReference>
<protein>
    <submittedName>
        <fullName evidence="7">Sugar tr and/or MFS 1 domain containing protein</fullName>
    </submittedName>
</protein>
<keyword evidence="8" id="KW-1185">Reference proteome</keyword>
<feature type="domain" description="Major facilitator superfamily (MFS) profile" evidence="6">
    <location>
        <begin position="1"/>
        <end position="241"/>
    </location>
</feature>
<keyword evidence="4 5" id="KW-0472">Membrane</keyword>
<evidence type="ECO:0000259" key="6">
    <source>
        <dbReference type="PROSITE" id="PS50850"/>
    </source>
</evidence>
<dbReference type="InterPro" id="IPR005828">
    <property type="entry name" value="MFS_sugar_transport-like"/>
</dbReference>
<organism evidence="7 8">
    <name type="scientific">Asbolus verrucosus</name>
    <name type="common">Desert ironclad beetle</name>
    <dbReference type="NCBI Taxonomy" id="1661398"/>
    <lineage>
        <taxon>Eukaryota</taxon>
        <taxon>Metazoa</taxon>
        <taxon>Ecdysozoa</taxon>
        <taxon>Arthropoda</taxon>
        <taxon>Hexapoda</taxon>
        <taxon>Insecta</taxon>
        <taxon>Pterygota</taxon>
        <taxon>Neoptera</taxon>
        <taxon>Endopterygota</taxon>
        <taxon>Coleoptera</taxon>
        <taxon>Polyphaga</taxon>
        <taxon>Cucujiformia</taxon>
        <taxon>Tenebrionidae</taxon>
        <taxon>Pimeliinae</taxon>
        <taxon>Asbolus</taxon>
    </lineage>
</organism>
<feature type="transmembrane region" description="Helical" evidence="5">
    <location>
        <begin position="100"/>
        <end position="121"/>
    </location>
</feature>
<feature type="transmembrane region" description="Helical" evidence="5">
    <location>
        <begin position="153"/>
        <end position="176"/>
    </location>
</feature>
<keyword evidence="3 5" id="KW-1133">Transmembrane helix</keyword>
<evidence type="ECO:0000313" key="8">
    <source>
        <dbReference type="Proteomes" id="UP000292052"/>
    </source>
</evidence>
<feature type="transmembrane region" description="Helical" evidence="5">
    <location>
        <begin position="213"/>
        <end position="236"/>
    </location>
</feature>
<evidence type="ECO:0000256" key="4">
    <source>
        <dbReference type="ARBA" id="ARBA00023136"/>
    </source>
</evidence>
<dbReference type="STRING" id="1661398.A0A482W882"/>
<dbReference type="Gene3D" id="1.20.1250.20">
    <property type="entry name" value="MFS general substrate transporter like domains"/>
    <property type="match status" value="1"/>
</dbReference>
<comment type="subcellular location">
    <subcellularLocation>
        <location evidence="1">Membrane</location>
        <topology evidence="1">Multi-pass membrane protein</topology>
    </subcellularLocation>
</comment>
<evidence type="ECO:0000256" key="3">
    <source>
        <dbReference type="ARBA" id="ARBA00022989"/>
    </source>
</evidence>
<reference evidence="7 8" key="1">
    <citation type="submission" date="2017-03" db="EMBL/GenBank/DDBJ databases">
        <title>Genome of the blue death feigning beetle - Asbolus verrucosus.</title>
        <authorList>
            <person name="Rider S.D."/>
        </authorList>
    </citation>
    <scope>NUCLEOTIDE SEQUENCE [LARGE SCALE GENOMIC DNA]</scope>
    <source>
        <strain evidence="7">Butters</strain>
        <tissue evidence="7">Head and leg muscle</tissue>
    </source>
</reference>